<protein>
    <recommendedName>
        <fullName evidence="1">SnoaL-like domain-containing protein</fullName>
    </recommendedName>
</protein>
<dbReference type="SUPFAM" id="SSF54427">
    <property type="entry name" value="NTF2-like"/>
    <property type="match status" value="1"/>
</dbReference>
<sequence>MIESNKAILEKANAAFAKGDFEGFLSFCSEDTKWKYVGDRILDGKESVRRYIAEMYTELSKFTVENLIAEGDFVTLLGDITLKDEDGNEAQYSVCDVWRFRDGKMAELKAFVIKA</sequence>
<evidence type="ECO:0000313" key="3">
    <source>
        <dbReference type="Proteomes" id="UP001501175"/>
    </source>
</evidence>
<dbReference type="PANTHER" id="PTHR41252">
    <property type="entry name" value="BLR2505 PROTEIN"/>
    <property type="match status" value="1"/>
</dbReference>
<dbReference type="Proteomes" id="UP001501175">
    <property type="component" value="Unassembled WGS sequence"/>
</dbReference>
<accession>A0ABP8MYP4</accession>
<dbReference type="InterPro" id="IPR037401">
    <property type="entry name" value="SnoaL-like"/>
</dbReference>
<dbReference type="EMBL" id="BAABHD010000029">
    <property type="protein sequence ID" value="GAA4457116.1"/>
    <property type="molecule type" value="Genomic_DNA"/>
</dbReference>
<keyword evidence="3" id="KW-1185">Reference proteome</keyword>
<dbReference type="Gene3D" id="3.10.450.50">
    <property type="match status" value="1"/>
</dbReference>
<reference evidence="3" key="1">
    <citation type="journal article" date="2019" name="Int. J. Syst. Evol. Microbiol.">
        <title>The Global Catalogue of Microorganisms (GCM) 10K type strain sequencing project: providing services to taxonomists for standard genome sequencing and annotation.</title>
        <authorList>
            <consortium name="The Broad Institute Genomics Platform"/>
            <consortium name="The Broad Institute Genome Sequencing Center for Infectious Disease"/>
            <person name="Wu L."/>
            <person name="Ma J."/>
        </authorList>
    </citation>
    <scope>NUCLEOTIDE SEQUENCE [LARGE SCALE GENOMIC DNA]</scope>
    <source>
        <strain evidence="3">JCM 17927</strain>
    </source>
</reference>
<evidence type="ECO:0000313" key="2">
    <source>
        <dbReference type="EMBL" id="GAA4457116.1"/>
    </source>
</evidence>
<feature type="domain" description="SnoaL-like" evidence="1">
    <location>
        <begin position="11"/>
        <end position="107"/>
    </location>
</feature>
<evidence type="ECO:0000259" key="1">
    <source>
        <dbReference type="Pfam" id="PF12680"/>
    </source>
</evidence>
<gene>
    <name evidence="2" type="ORF">GCM10023189_27340</name>
</gene>
<dbReference type="PANTHER" id="PTHR41252:SF1">
    <property type="entry name" value="BLR2505 PROTEIN"/>
    <property type="match status" value="1"/>
</dbReference>
<comment type="caution">
    <text evidence="2">The sequence shown here is derived from an EMBL/GenBank/DDBJ whole genome shotgun (WGS) entry which is preliminary data.</text>
</comment>
<organism evidence="2 3">
    <name type="scientific">Nibrella saemangeumensis</name>
    <dbReference type="NCBI Taxonomy" id="1084526"/>
    <lineage>
        <taxon>Bacteria</taxon>
        <taxon>Pseudomonadati</taxon>
        <taxon>Bacteroidota</taxon>
        <taxon>Cytophagia</taxon>
        <taxon>Cytophagales</taxon>
        <taxon>Spirosomataceae</taxon>
        <taxon>Nibrella</taxon>
    </lineage>
</organism>
<proteinExistence type="predicted"/>
<dbReference type="Pfam" id="PF12680">
    <property type="entry name" value="SnoaL_2"/>
    <property type="match status" value="1"/>
</dbReference>
<dbReference type="InterPro" id="IPR032710">
    <property type="entry name" value="NTF2-like_dom_sf"/>
</dbReference>
<name>A0ABP8MYP4_9BACT</name>
<dbReference type="RefSeq" id="WP_345244345.1">
    <property type="nucleotide sequence ID" value="NZ_BAABHD010000029.1"/>
</dbReference>